<proteinExistence type="predicted"/>
<sequence>MTFLSSLDHRLQHCYPLDLVFPSSLAVPIRKRSSSSSWIWPPVALELRLMEEGDEHYEEAVAGRLDLDEREELDARRVEARGRPWEQGVGGRGGANSGGGLGLEWSDVMNNAWSWSTHPLELTGLILRCLPAHTDRLRFAAIGVSPQGSIAYPHLYHGPLSLMVPSSAYRTMNCSSSRTVLAITAAVGSDLSFYTMGRAPQ</sequence>
<dbReference type="EMBL" id="BQKI01000084">
    <property type="protein sequence ID" value="GJN32387.1"/>
    <property type="molecule type" value="Genomic_DNA"/>
</dbReference>
<reference evidence="1" key="1">
    <citation type="journal article" date="2018" name="DNA Res.">
        <title>Multiple hybrid de novo genome assembly of finger millet, an orphan allotetraploid crop.</title>
        <authorList>
            <person name="Hatakeyama M."/>
            <person name="Aluri S."/>
            <person name="Balachadran M.T."/>
            <person name="Sivarajan S.R."/>
            <person name="Patrignani A."/>
            <person name="Gruter S."/>
            <person name="Poveda L."/>
            <person name="Shimizu-Inatsugi R."/>
            <person name="Baeten J."/>
            <person name="Francoijs K.J."/>
            <person name="Nataraja K.N."/>
            <person name="Reddy Y.A.N."/>
            <person name="Phadnis S."/>
            <person name="Ravikumar R.L."/>
            <person name="Schlapbach R."/>
            <person name="Sreeman S.M."/>
            <person name="Shimizu K.K."/>
        </authorList>
    </citation>
    <scope>NUCLEOTIDE SEQUENCE</scope>
</reference>
<reference evidence="1" key="2">
    <citation type="submission" date="2021-12" db="EMBL/GenBank/DDBJ databases">
        <title>Resequencing data analysis of finger millet.</title>
        <authorList>
            <person name="Hatakeyama M."/>
            <person name="Aluri S."/>
            <person name="Balachadran M.T."/>
            <person name="Sivarajan S.R."/>
            <person name="Poveda L."/>
            <person name="Shimizu-Inatsugi R."/>
            <person name="Schlapbach R."/>
            <person name="Sreeman S.M."/>
            <person name="Shimizu K.K."/>
        </authorList>
    </citation>
    <scope>NUCLEOTIDE SEQUENCE</scope>
</reference>
<accession>A0AAV5FBM0</accession>
<evidence type="ECO:0000313" key="2">
    <source>
        <dbReference type="Proteomes" id="UP001054889"/>
    </source>
</evidence>
<evidence type="ECO:0000313" key="1">
    <source>
        <dbReference type="EMBL" id="GJN32387.1"/>
    </source>
</evidence>
<comment type="caution">
    <text evidence="1">The sequence shown here is derived from an EMBL/GenBank/DDBJ whole genome shotgun (WGS) entry which is preliminary data.</text>
</comment>
<organism evidence="1 2">
    <name type="scientific">Eleusine coracana subsp. coracana</name>
    <dbReference type="NCBI Taxonomy" id="191504"/>
    <lineage>
        <taxon>Eukaryota</taxon>
        <taxon>Viridiplantae</taxon>
        <taxon>Streptophyta</taxon>
        <taxon>Embryophyta</taxon>
        <taxon>Tracheophyta</taxon>
        <taxon>Spermatophyta</taxon>
        <taxon>Magnoliopsida</taxon>
        <taxon>Liliopsida</taxon>
        <taxon>Poales</taxon>
        <taxon>Poaceae</taxon>
        <taxon>PACMAD clade</taxon>
        <taxon>Chloridoideae</taxon>
        <taxon>Cynodonteae</taxon>
        <taxon>Eleusininae</taxon>
        <taxon>Eleusine</taxon>
    </lineage>
</organism>
<gene>
    <name evidence="1" type="primary">gb20894</name>
    <name evidence="1" type="ORF">PR202_gb20894</name>
</gene>
<dbReference type="AlphaFoldDB" id="A0AAV5FBM0"/>
<keyword evidence="2" id="KW-1185">Reference proteome</keyword>
<protein>
    <submittedName>
        <fullName evidence="1">Uncharacterized protein</fullName>
    </submittedName>
</protein>
<dbReference type="Proteomes" id="UP001054889">
    <property type="component" value="Unassembled WGS sequence"/>
</dbReference>
<name>A0AAV5FBM0_ELECO</name>